<dbReference type="OrthoDB" id="9982946at2759"/>
<dbReference type="Gene3D" id="3.40.50.300">
    <property type="entry name" value="P-loop containing nucleotide triphosphate hydrolases"/>
    <property type="match status" value="2"/>
</dbReference>
<evidence type="ECO:0000256" key="10">
    <source>
        <dbReference type="ARBA" id="ARBA00068637"/>
    </source>
</evidence>
<dbReference type="FunFam" id="3.40.50.300:FF:000187">
    <property type="entry name" value="Vesicular-fusion ATPase SEC18"/>
    <property type="match status" value="1"/>
</dbReference>
<keyword evidence="16" id="KW-1185">Reference proteome</keyword>
<dbReference type="Pfam" id="PF17862">
    <property type="entry name" value="AAA_lid_3"/>
    <property type="match status" value="1"/>
</dbReference>
<dbReference type="InterPro" id="IPR027417">
    <property type="entry name" value="P-loop_NTPase"/>
</dbReference>
<dbReference type="SMART" id="SM00382">
    <property type="entry name" value="AAA"/>
    <property type="match status" value="2"/>
</dbReference>
<name>A0A5E8BG29_9ASCO</name>
<keyword evidence="11" id="KW-0378">Hydrolase</keyword>
<keyword evidence="7 11" id="KW-0067">ATP-binding</keyword>
<evidence type="ECO:0000313" key="15">
    <source>
        <dbReference type="EMBL" id="VVT48381.1"/>
    </source>
</evidence>
<evidence type="ECO:0000256" key="9">
    <source>
        <dbReference type="ARBA" id="ARBA00056429"/>
    </source>
</evidence>
<feature type="domain" description="CDC48 N-terminal subdomain" evidence="14">
    <location>
        <begin position="41"/>
        <end position="117"/>
    </location>
</feature>
<dbReference type="Pfam" id="PF00004">
    <property type="entry name" value="AAA"/>
    <property type="match status" value="2"/>
</dbReference>
<evidence type="ECO:0000256" key="8">
    <source>
        <dbReference type="ARBA" id="ARBA00022927"/>
    </source>
</evidence>
<dbReference type="GO" id="GO:0006891">
    <property type="term" value="P:intra-Golgi vesicle-mediated transport"/>
    <property type="evidence" value="ECO:0007669"/>
    <property type="project" value="TreeGrafter"/>
</dbReference>
<dbReference type="RefSeq" id="XP_031852362.1">
    <property type="nucleotide sequence ID" value="XM_031996471.1"/>
</dbReference>
<evidence type="ECO:0000256" key="4">
    <source>
        <dbReference type="ARBA" id="ARBA00022490"/>
    </source>
</evidence>
<dbReference type="FunFam" id="1.10.8.60:FF:000026">
    <property type="entry name" value="vesicle-fusing ATPase isoform X1"/>
    <property type="match status" value="1"/>
</dbReference>
<dbReference type="SMART" id="SM01073">
    <property type="entry name" value="CDC48_N"/>
    <property type="match status" value="1"/>
</dbReference>
<evidence type="ECO:0000256" key="12">
    <source>
        <dbReference type="SAM" id="MobiDB-lite"/>
    </source>
</evidence>
<keyword evidence="11" id="KW-0931">ER-Golgi transport</keyword>
<keyword evidence="8 11" id="KW-0653">Protein transport</keyword>
<dbReference type="GO" id="GO:0016887">
    <property type="term" value="F:ATP hydrolysis activity"/>
    <property type="evidence" value="ECO:0007669"/>
    <property type="project" value="InterPro"/>
</dbReference>
<keyword evidence="5" id="KW-0677">Repeat</keyword>
<comment type="similarity">
    <text evidence="2 11">Belongs to the AAA ATPase family.</text>
</comment>
<dbReference type="Gene3D" id="1.10.8.60">
    <property type="match status" value="1"/>
</dbReference>
<dbReference type="FunFam" id="3.40.50.300:FF:000166">
    <property type="entry name" value="vesicle-fusing ATPase isoform X1"/>
    <property type="match status" value="1"/>
</dbReference>
<gene>
    <name evidence="15" type="ORF">SAPINGB_P001751</name>
</gene>
<evidence type="ECO:0000259" key="14">
    <source>
        <dbReference type="SMART" id="SM01073"/>
    </source>
</evidence>
<dbReference type="Gene3D" id="3.10.330.10">
    <property type="match status" value="1"/>
</dbReference>
<dbReference type="InterPro" id="IPR003960">
    <property type="entry name" value="ATPase_AAA_CS"/>
</dbReference>
<dbReference type="PANTHER" id="PTHR23078">
    <property type="entry name" value="VESICULAR-FUSION PROTEIN NSF"/>
    <property type="match status" value="1"/>
</dbReference>
<dbReference type="InterPro" id="IPR003959">
    <property type="entry name" value="ATPase_AAA_core"/>
</dbReference>
<dbReference type="InterPro" id="IPR039812">
    <property type="entry name" value="Vesicle-fus_ATPase"/>
</dbReference>
<dbReference type="GO" id="GO:0035494">
    <property type="term" value="P:SNARE complex disassembly"/>
    <property type="evidence" value="ECO:0007669"/>
    <property type="project" value="InterPro"/>
</dbReference>
<dbReference type="CDD" id="cd19504">
    <property type="entry name" value="RecA-like_NSF-SEC18_r1-like"/>
    <property type="match status" value="1"/>
</dbReference>
<protein>
    <recommendedName>
        <fullName evidence="10 11">Vesicular-fusion protein SEC18</fullName>
    </recommendedName>
</protein>
<sequence>MDKIPFLSRSNNHNPYAQGSQTSLSQQAPVYPQRNTVPGVGFFITNAPDETFVMDNVAAVSPGLFKDGQTVIIDRKCVLTVRNTSKIPPNHIGIGGVVREWGKFSYQQQVSVEPFDIFSSGNGRVYLGTLDLEIDFLTKSKATDKPYEQTELSKRYLTLFKNQIFAAGQRLLLELSGIKFLITVLATGVIDLGKPDGQHGTKNGRGILTDQTQITFFKAKNGLINIKQSGDRPRANAILQPSFKFEDMGIGGLDEEFSTIFRRAFASRIYPPSDIEKLGIKHVKGMLLYGPPGTGKTLIARQIGKMLNAREPKIVNGPEMLNKYVGGSEENIRKLFKDAETEYKEKGDESSLHIIIFDELDAVFKQRGSRGDGTGVGDNVVNQLLAKMDGVDQLNNILVIGMTNRKDLIDSALLRPGRFEVQLEISLPDEAGRRQIFRIHTAKMSKEGMLDKNVSLDELAAKTKNFSGAEIEGLVKSAASFALNRNIKFDPKTGVTFNSKNGVKVTREDFMHALEETKPAFGVNEDELEKFLRGGIIKYSSRVNNILEEGESIIRASQSEQFPLTSVLIYGPPKSGKSALAASIALSSGFPFIRMISTRAMIGMTEQNRIQYISNMFNDSYRSTQNVLVIDQIEDIIEWVNVGPRFSNAVLHCLKTYLSNLPPDGRRLVVLVTTRHRNVLEQLDIISSFNKEVYVPNVSSIGELTNILEQLNFLDPDSRQSALKQIQSQTNSNVLGMGIKDILFNIESSRLSHKSELDEFVKLTVNDICNQPGRSTTGGFEF</sequence>
<evidence type="ECO:0000256" key="11">
    <source>
        <dbReference type="RuleBase" id="RU367045"/>
    </source>
</evidence>
<feature type="region of interest" description="Disordered" evidence="12">
    <location>
        <begin position="1"/>
        <end position="28"/>
    </location>
</feature>
<dbReference type="GO" id="GO:0043001">
    <property type="term" value="P:Golgi to plasma membrane protein transport"/>
    <property type="evidence" value="ECO:0007669"/>
    <property type="project" value="TreeGrafter"/>
</dbReference>
<comment type="function">
    <text evidence="9 11">Required for vesicle-mediated transport. Catalyzes the fusion of transport vesicles within the Golgi cisternae. Is also required for transport from the endoplasmic reticulum to the Golgi stack. Seems to function as a fusion protein required for the delivery of cargo proteins to all compartments of the Golgi stack independent of vesicle origin.</text>
</comment>
<dbReference type="EMBL" id="CABVLU010000002">
    <property type="protein sequence ID" value="VVT48381.1"/>
    <property type="molecule type" value="Genomic_DNA"/>
</dbReference>
<dbReference type="CDD" id="cd00009">
    <property type="entry name" value="AAA"/>
    <property type="match status" value="1"/>
</dbReference>
<feature type="domain" description="AAA+ ATPase" evidence="13">
    <location>
        <begin position="563"/>
        <end position="699"/>
    </location>
</feature>
<dbReference type="Gene3D" id="2.40.40.20">
    <property type="match status" value="1"/>
</dbReference>
<evidence type="ECO:0000256" key="6">
    <source>
        <dbReference type="ARBA" id="ARBA00022741"/>
    </source>
</evidence>
<evidence type="ECO:0000256" key="5">
    <source>
        <dbReference type="ARBA" id="ARBA00022737"/>
    </source>
</evidence>
<organism evidence="15 16">
    <name type="scientific">Magnusiomyces paraingens</name>
    <dbReference type="NCBI Taxonomy" id="2606893"/>
    <lineage>
        <taxon>Eukaryota</taxon>
        <taxon>Fungi</taxon>
        <taxon>Dikarya</taxon>
        <taxon>Ascomycota</taxon>
        <taxon>Saccharomycotina</taxon>
        <taxon>Dipodascomycetes</taxon>
        <taxon>Dipodascales</taxon>
        <taxon>Dipodascaceae</taxon>
        <taxon>Magnusiomyces</taxon>
    </lineage>
</organism>
<dbReference type="InterPro" id="IPR009010">
    <property type="entry name" value="Asp_de-COase-like_dom_sf"/>
</dbReference>
<dbReference type="GO" id="GO:0005795">
    <property type="term" value="C:Golgi stack"/>
    <property type="evidence" value="ECO:0007669"/>
    <property type="project" value="TreeGrafter"/>
</dbReference>
<dbReference type="SUPFAM" id="SSF50692">
    <property type="entry name" value="ADC-like"/>
    <property type="match status" value="1"/>
</dbReference>
<dbReference type="Proteomes" id="UP000398389">
    <property type="component" value="Unassembled WGS sequence"/>
</dbReference>
<keyword evidence="3 11" id="KW-0813">Transport</keyword>
<comment type="subcellular location">
    <subcellularLocation>
        <location evidence="1 11">Cytoplasm</location>
    </subcellularLocation>
</comment>
<dbReference type="InterPro" id="IPR003593">
    <property type="entry name" value="AAA+_ATPase"/>
</dbReference>
<dbReference type="PROSITE" id="PS00674">
    <property type="entry name" value="AAA"/>
    <property type="match status" value="1"/>
</dbReference>
<dbReference type="SUPFAM" id="SSF54585">
    <property type="entry name" value="Cdc48 domain 2-like"/>
    <property type="match status" value="1"/>
</dbReference>
<accession>A0A5E8BG29</accession>
<evidence type="ECO:0000256" key="7">
    <source>
        <dbReference type="ARBA" id="ARBA00022840"/>
    </source>
</evidence>
<keyword evidence="4 11" id="KW-0963">Cytoplasm</keyword>
<dbReference type="GO" id="GO:0005524">
    <property type="term" value="F:ATP binding"/>
    <property type="evidence" value="ECO:0007669"/>
    <property type="project" value="UniProtKB-UniRule"/>
</dbReference>
<evidence type="ECO:0000313" key="16">
    <source>
        <dbReference type="Proteomes" id="UP000398389"/>
    </source>
</evidence>
<dbReference type="InterPro" id="IPR003338">
    <property type="entry name" value="CDC4_N-term_subdom"/>
</dbReference>
<dbReference type="InterPro" id="IPR029067">
    <property type="entry name" value="CDC48_domain_2-like_sf"/>
</dbReference>
<dbReference type="InterPro" id="IPR041569">
    <property type="entry name" value="AAA_lid_3"/>
</dbReference>
<reference evidence="15 16" key="1">
    <citation type="submission" date="2019-09" db="EMBL/GenBank/DDBJ databases">
        <authorList>
            <person name="Brejova B."/>
        </authorList>
    </citation>
    <scope>NUCLEOTIDE SEQUENCE [LARGE SCALE GENOMIC DNA]</scope>
</reference>
<evidence type="ECO:0000259" key="13">
    <source>
        <dbReference type="SMART" id="SM00382"/>
    </source>
</evidence>
<feature type="domain" description="AAA+ ATPase" evidence="13">
    <location>
        <begin position="282"/>
        <end position="429"/>
    </location>
</feature>
<dbReference type="SUPFAM" id="SSF52540">
    <property type="entry name" value="P-loop containing nucleoside triphosphate hydrolases"/>
    <property type="match status" value="2"/>
</dbReference>
<dbReference type="AlphaFoldDB" id="A0A5E8BG29"/>
<proteinExistence type="inferred from homology"/>
<feature type="compositionally biased region" description="Polar residues" evidence="12">
    <location>
        <begin position="8"/>
        <end position="28"/>
    </location>
</feature>
<evidence type="ECO:0000256" key="1">
    <source>
        <dbReference type="ARBA" id="ARBA00004496"/>
    </source>
</evidence>
<keyword evidence="6 11" id="KW-0547">Nucleotide-binding</keyword>
<evidence type="ECO:0000256" key="2">
    <source>
        <dbReference type="ARBA" id="ARBA00006914"/>
    </source>
</evidence>
<dbReference type="GeneID" id="43580571"/>
<evidence type="ECO:0000256" key="3">
    <source>
        <dbReference type="ARBA" id="ARBA00022448"/>
    </source>
</evidence>
<dbReference type="PANTHER" id="PTHR23078:SF3">
    <property type="entry name" value="VESICLE-FUSING ATPASE"/>
    <property type="match status" value="1"/>
</dbReference>